<gene>
    <name evidence="2" type="ORF">JMJ77_005002</name>
</gene>
<feature type="region of interest" description="Disordered" evidence="1">
    <location>
        <begin position="1"/>
        <end position="25"/>
    </location>
</feature>
<reference evidence="2" key="1">
    <citation type="submission" date="2021-05" db="EMBL/GenBank/DDBJ databases">
        <title>Comparative genomics of three Colletotrichum scovillei strains and genetic complementation revealed genes involved fungal growth and virulence on chili pepper.</title>
        <authorList>
            <person name="Hsieh D.-K."/>
            <person name="Chuang S.-C."/>
            <person name="Chen C.-Y."/>
            <person name="Chao Y.-T."/>
            <person name="Lu M.-Y.J."/>
            <person name="Lee M.-H."/>
            <person name="Shih M.-C."/>
        </authorList>
    </citation>
    <scope>NUCLEOTIDE SEQUENCE</scope>
    <source>
        <strain evidence="2">Coll-153</strain>
    </source>
</reference>
<feature type="region of interest" description="Disordered" evidence="1">
    <location>
        <begin position="69"/>
        <end position="106"/>
    </location>
</feature>
<evidence type="ECO:0000313" key="2">
    <source>
        <dbReference type="EMBL" id="KAG7057619.1"/>
    </source>
</evidence>
<feature type="compositionally biased region" description="Basic and acidic residues" evidence="1">
    <location>
        <begin position="93"/>
        <end position="106"/>
    </location>
</feature>
<feature type="compositionally biased region" description="Polar residues" evidence="1">
    <location>
        <begin position="10"/>
        <end position="24"/>
    </location>
</feature>
<keyword evidence="3" id="KW-1185">Reference proteome</keyword>
<dbReference type="Proteomes" id="UP000699042">
    <property type="component" value="Unassembled WGS sequence"/>
</dbReference>
<sequence length="106" mass="11799">MNSDKRPNESKAQSDMASRVNSDDVQVVETENGFHIESKDANKAYDALQKYWKARNLDESQRRITIFLSVEEPDAEEGGTSTEQPGDTAQGSDSDKAGANMKREED</sequence>
<protein>
    <submittedName>
        <fullName evidence="2">Uncharacterized protein</fullName>
    </submittedName>
</protein>
<dbReference type="AlphaFoldDB" id="A0A9P7RGD1"/>
<proteinExistence type="predicted"/>
<accession>A0A9P7RGD1</accession>
<name>A0A9P7RGD1_9PEZI</name>
<feature type="compositionally biased region" description="Polar residues" evidence="1">
    <location>
        <begin position="79"/>
        <end position="92"/>
    </location>
</feature>
<evidence type="ECO:0000256" key="1">
    <source>
        <dbReference type="SAM" id="MobiDB-lite"/>
    </source>
</evidence>
<evidence type="ECO:0000313" key="3">
    <source>
        <dbReference type="Proteomes" id="UP000699042"/>
    </source>
</evidence>
<organism evidence="2 3">
    <name type="scientific">Colletotrichum scovillei</name>
    <dbReference type="NCBI Taxonomy" id="1209932"/>
    <lineage>
        <taxon>Eukaryota</taxon>
        <taxon>Fungi</taxon>
        <taxon>Dikarya</taxon>
        <taxon>Ascomycota</taxon>
        <taxon>Pezizomycotina</taxon>
        <taxon>Sordariomycetes</taxon>
        <taxon>Hypocreomycetidae</taxon>
        <taxon>Glomerellales</taxon>
        <taxon>Glomerellaceae</taxon>
        <taxon>Colletotrichum</taxon>
        <taxon>Colletotrichum acutatum species complex</taxon>
    </lineage>
</organism>
<dbReference type="EMBL" id="JAESDN010000001">
    <property type="protein sequence ID" value="KAG7057619.1"/>
    <property type="molecule type" value="Genomic_DNA"/>
</dbReference>
<comment type="caution">
    <text evidence="2">The sequence shown here is derived from an EMBL/GenBank/DDBJ whole genome shotgun (WGS) entry which is preliminary data.</text>
</comment>